<dbReference type="InterPro" id="IPR008915">
    <property type="entry name" value="Peptidase_M50"/>
</dbReference>
<dbReference type="PANTHER" id="PTHR35864:SF1">
    <property type="entry name" value="ZINC METALLOPROTEASE YWHC-RELATED"/>
    <property type="match status" value="1"/>
</dbReference>
<dbReference type="CDD" id="cd06158">
    <property type="entry name" value="S2P-M50_like_1"/>
    <property type="match status" value="1"/>
</dbReference>
<gene>
    <name evidence="15" type="ORF">EV188_101240</name>
</gene>
<comment type="subcellular location">
    <subcellularLocation>
        <location evidence="2">Cell membrane</location>
        <topology evidence="2">Multi-pass membrane protein</topology>
    </subcellularLocation>
</comment>
<keyword evidence="11" id="KW-0482">Metalloprotease</keyword>
<evidence type="ECO:0000256" key="12">
    <source>
        <dbReference type="ARBA" id="ARBA00023136"/>
    </source>
</evidence>
<dbReference type="Proteomes" id="UP000295705">
    <property type="component" value="Unassembled WGS sequence"/>
</dbReference>
<feature type="domain" description="Peptidase M50" evidence="14">
    <location>
        <begin position="49"/>
        <end position="149"/>
    </location>
</feature>
<organism evidence="15 16">
    <name type="scientific">Actinomycetospora succinea</name>
    <dbReference type="NCBI Taxonomy" id="663603"/>
    <lineage>
        <taxon>Bacteria</taxon>
        <taxon>Bacillati</taxon>
        <taxon>Actinomycetota</taxon>
        <taxon>Actinomycetes</taxon>
        <taxon>Pseudonocardiales</taxon>
        <taxon>Pseudonocardiaceae</taxon>
        <taxon>Actinomycetospora</taxon>
    </lineage>
</organism>
<evidence type="ECO:0000256" key="5">
    <source>
        <dbReference type="ARBA" id="ARBA00022670"/>
    </source>
</evidence>
<protein>
    <submittedName>
        <fullName evidence="15">Zn-dependent protease</fullName>
    </submittedName>
</protein>
<name>A0A4R6VNW1_9PSEU</name>
<dbReference type="RefSeq" id="WP_243741398.1">
    <property type="nucleotide sequence ID" value="NZ_BAABHR010000057.1"/>
</dbReference>
<evidence type="ECO:0000256" key="4">
    <source>
        <dbReference type="ARBA" id="ARBA00022475"/>
    </source>
</evidence>
<evidence type="ECO:0000256" key="2">
    <source>
        <dbReference type="ARBA" id="ARBA00004651"/>
    </source>
</evidence>
<comment type="cofactor">
    <cofactor evidence="1">
        <name>Zn(2+)</name>
        <dbReference type="ChEBI" id="CHEBI:29105"/>
    </cofactor>
</comment>
<dbReference type="GO" id="GO:0006508">
    <property type="term" value="P:proteolysis"/>
    <property type="evidence" value="ECO:0007669"/>
    <property type="project" value="UniProtKB-KW"/>
</dbReference>
<feature type="transmembrane region" description="Helical" evidence="13">
    <location>
        <begin position="38"/>
        <end position="57"/>
    </location>
</feature>
<evidence type="ECO:0000256" key="10">
    <source>
        <dbReference type="ARBA" id="ARBA00022989"/>
    </source>
</evidence>
<feature type="transmembrane region" description="Helical" evidence="13">
    <location>
        <begin position="202"/>
        <end position="225"/>
    </location>
</feature>
<proteinExistence type="inferred from homology"/>
<dbReference type="GO" id="GO:0046872">
    <property type="term" value="F:metal ion binding"/>
    <property type="evidence" value="ECO:0007669"/>
    <property type="project" value="UniProtKB-KW"/>
</dbReference>
<evidence type="ECO:0000256" key="3">
    <source>
        <dbReference type="ARBA" id="ARBA00007931"/>
    </source>
</evidence>
<evidence type="ECO:0000256" key="13">
    <source>
        <dbReference type="SAM" id="Phobius"/>
    </source>
</evidence>
<keyword evidence="6 13" id="KW-0812">Transmembrane</keyword>
<reference evidence="15 16" key="1">
    <citation type="submission" date="2019-03" db="EMBL/GenBank/DDBJ databases">
        <title>Genomic Encyclopedia of Type Strains, Phase IV (KMG-IV): sequencing the most valuable type-strain genomes for metagenomic binning, comparative biology and taxonomic classification.</title>
        <authorList>
            <person name="Goeker M."/>
        </authorList>
    </citation>
    <scope>NUCLEOTIDE SEQUENCE [LARGE SCALE GENOMIC DNA]</scope>
    <source>
        <strain evidence="15 16">DSM 45775</strain>
    </source>
</reference>
<keyword evidence="10 13" id="KW-1133">Transmembrane helix</keyword>
<dbReference type="EMBL" id="SNYO01000001">
    <property type="protein sequence ID" value="TDQ64991.1"/>
    <property type="molecule type" value="Genomic_DNA"/>
</dbReference>
<comment type="similarity">
    <text evidence="3">Belongs to the peptidase M50B family.</text>
</comment>
<dbReference type="InterPro" id="IPR052348">
    <property type="entry name" value="Metallopeptidase_M50B"/>
</dbReference>
<keyword evidence="8" id="KW-0378">Hydrolase</keyword>
<dbReference type="AlphaFoldDB" id="A0A4R6VNW1"/>
<keyword evidence="5 15" id="KW-0645">Protease</keyword>
<evidence type="ECO:0000256" key="11">
    <source>
        <dbReference type="ARBA" id="ARBA00023049"/>
    </source>
</evidence>
<evidence type="ECO:0000313" key="16">
    <source>
        <dbReference type="Proteomes" id="UP000295705"/>
    </source>
</evidence>
<dbReference type="Pfam" id="PF02163">
    <property type="entry name" value="Peptidase_M50"/>
    <property type="match status" value="1"/>
</dbReference>
<evidence type="ECO:0000256" key="1">
    <source>
        <dbReference type="ARBA" id="ARBA00001947"/>
    </source>
</evidence>
<dbReference type="GO" id="GO:0005886">
    <property type="term" value="C:plasma membrane"/>
    <property type="evidence" value="ECO:0007669"/>
    <property type="project" value="UniProtKB-SubCell"/>
</dbReference>
<keyword evidence="16" id="KW-1185">Reference proteome</keyword>
<keyword evidence="9" id="KW-0862">Zinc</keyword>
<comment type="caution">
    <text evidence="15">The sequence shown here is derived from an EMBL/GenBank/DDBJ whole genome shotgun (WGS) entry which is preliminary data.</text>
</comment>
<evidence type="ECO:0000313" key="15">
    <source>
        <dbReference type="EMBL" id="TDQ64991.1"/>
    </source>
</evidence>
<feature type="transmembrane region" description="Helical" evidence="13">
    <location>
        <begin position="127"/>
        <end position="149"/>
    </location>
</feature>
<dbReference type="GO" id="GO:0008237">
    <property type="term" value="F:metallopeptidase activity"/>
    <property type="evidence" value="ECO:0007669"/>
    <property type="project" value="UniProtKB-KW"/>
</dbReference>
<dbReference type="InterPro" id="IPR044537">
    <property type="entry name" value="Rip2-like"/>
</dbReference>
<keyword evidence="7" id="KW-0479">Metal-binding</keyword>
<keyword evidence="4" id="KW-1003">Cell membrane</keyword>
<feature type="transmembrane region" description="Helical" evidence="13">
    <location>
        <begin position="156"/>
        <end position="176"/>
    </location>
</feature>
<feature type="transmembrane region" description="Helical" evidence="13">
    <location>
        <begin position="12"/>
        <end position="32"/>
    </location>
</feature>
<evidence type="ECO:0000259" key="14">
    <source>
        <dbReference type="Pfam" id="PF02163"/>
    </source>
</evidence>
<evidence type="ECO:0000256" key="9">
    <source>
        <dbReference type="ARBA" id="ARBA00022833"/>
    </source>
</evidence>
<evidence type="ECO:0000256" key="8">
    <source>
        <dbReference type="ARBA" id="ARBA00022801"/>
    </source>
</evidence>
<keyword evidence="12 13" id="KW-0472">Membrane</keyword>
<evidence type="ECO:0000256" key="7">
    <source>
        <dbReference type="ARBA" id="ARBA00022723"/>
    </source>
</evidence>
<accession>A0A4R6VNW1</accession>
<evidence type="ECO:0000256" key="6">
    <source>
        <dbReference type="ARBA" id="ARBA00022692"/>
    </source>
</evidence>
<feature type="transmembrane region" description="Helical" evidence="13">
    <location>
        <begin position="86"/>
        <end position="107"/>
    </location>
</feature>
<dbReference type="PANTHER" id="PTHR35864">
    <property type="entry name" value="ZINC METALLOPROTEASE MJ0611-RELATED"/>
    <property type="match status" value="1"/>
</dbReference>
<sequence length="254" mass="26275">MAPRVSRLRSPVSPIFLVLVALTAAGGALTLLPAEGAIIGGTVLLVLAGWAVSLCLHEFSHALTADRCGDHSVRALGYLSLDIRRYANVGLTLVLPLLFLVLGGIPLPGGAVWIQRSALRSRPAMSAVSLAGPVANLVLAALIALALALTAPPLPLAAALAFLGLIQVLTFVLNLLPVPGLDGWGVIDPYLPWRTRQGAARIAPYAPLAIILLLFLLPGASAVLFTVADALFTLVGGDSTLAAVGQDQFISLLR</sequence>